<protein>
    <recommendedName>
        <fullName evidence="3">Type II secretion system protein J</fullName>
    </recommendedName>
</protein>
<dbReference type="NCBIfam" id="TIGR02532">
    <property type="entry name" value="IV_pilin_GFxxxE"/>
    <property type="match status" value="1"/>
</dbReference>
<evidence type="ECO:0000256" key="4">
    <source>
        <dbReference type="ARBA" id="ARBA00022475"/>
    </source>
</evidence>
<keyword evidence="7 11" id="KW-0812">Transmembrane</keyword>
<dbReference type="SUPFAM" id="SSF54523">
    <property type="entry name" value="Pili subunits"/>
    <property type="match status" value="1"/>
</dbReference>
<dbReference type="InterPro" id="IPR012902">
    <property type="entry name" value="N_methyl_site"/>
</dbReference>
<dbReference type="Gene3D" id="3.10.610.10">
    <property type="entry name" value="GSPII I/J protein-like"/>
    <property type="match status" value="1"/>
</dbReference>
<name>A0ABX7R2X1_9GAMM</name>
<evidence type="ECO:0000256" key="7">
    <source>
        <dbReference type="ARBA" id="ARBA00022692"/>
    </source>
</evidence>
<evidence type="ECO:0000256" key="3">
    <source>
        <dbReference type="ARBA" id="ARBA00021539"/>
    </source>
</evidence>
<keyword evidence="13" id="KW-1185">Reference proteome</keyword>
<keyword evidence="4" id="KW-1003">Cell membrane</keyword>
<dbReference type="InterPro" id="IPR051621">
    <property type="entry name" value="T2SS_protein_J"/>
</dbReference>
<evidence type="ECO:0000256" key="6">
    <source>
        <dbReference type="ARBA" id="ARBA00022519"/>
    </source>
</evidence>
<reference evidence="12 13" key="1">
    <citation type="submission" date="2021-03" db="EMBL/GenBank/DDBJ databases">
        <title>Novel species identification of genus Shewanella.</title>
        <authorList>
            <person name="Liu G."/>
            <person name="Zhang Q."/>
        </authorList>
    </citation>
    <scope>NUCLEOTIDE SEQUENCE [LARGE SCALE GENOMIC DNA]</scope>
    <source>
        <strain evidence="12 13">FJAT-52962</strain>
    </source>
</reference>
<keyword evidence="9 11" id="KW-0472">Membrane</keyword>
<dbReference type="RefSeq" id="WP_207380671.1">
    <property type="nucleotide sequence ID" value="NZ_CP071502.1"/>
</dbReference>
<proteinExistence type="inferred from homology"/>
<organism evidence="12 13">
    <name type="scientific">Shewanella sedimentimangrovi</name>
    <dbReference type="NCBI Taxonomy" id="2814293"/>
    <lineage>
        <taxon>Bacteria</taxon>
        <taxon>Pseudomonadati</taxon>
        <taxon>Pseudomonadota</taxon>
        <taxon>Gammaproteobacteria</taxon>
        <taxon>Alteromonadales</taxon>
        <taxon>Shewanellaceae</taxon>
        <taxon>Shewanella</taxon>
    </lineage>
</organism>
<evidence type="ECO:0000256" key="8">
    <source>
        <dbReference type="ARBA" id="ARBA00022989"/>
    </source>
</evidence>
<dbReference type="InterPro" id="IPR045584">
    <property type="entry name" value="Pilin-like"/>
</dbReference>
<dbReference type="PANTHER" id="PTHR39583">
    <property type="entry name" value="TYPE II SECRETION SYSTEM PROTEIN J-RELATED"/>
    <property type="match status" value="1"/>
</dbReference>
<evidence type="ECO:0000256" key="11">
    <source>
        <dbReference type="SAM" id="Phobius"/>
    </source>
</evidence>
<dbReference type="Pfam" id="PF11612">
    <property type="entry name" value="T2SSJ"/>
    <property type="match status" value="1"/>
</dbReference>
<evidence type="ECO:0000256" key="5">
    <source>
        <dbReference type="ARBA" id="ARBA00022481"/>
    </source>
</evidence>
<keyword evidence="8 11" id="KW-1133">Transmembrane helix</keyword>
<keyword evidence="6" id="KW-0997">Cell inner membrane</keyword>
<feature type="compositionally biased region" description="Basic and acidic residues" evidence="10">
    <location>
        <begin position="206"/>
        <end position="226"/>
    </location>
</feature>
<evidence type="ECO:0000313" key="12">
    <source>
        <dbReference type="EMBL" id="QSX37440.1"/>
    </source>
</evidence>
<evidence type="ECO:0000256" key="10">
    <source>
        <dbReference type="SAM" id="MobiDB-lite"/>
    </source>
</evidence>
<dbReference type="PANTHER" id="PTHR39583:SF2">
    <property type="entry name" value="TYPE II SECRETION SYSTEM PROTEIN J"/>
    <property type="match status" value="1"/>
</dbReference>
<evidence type="ECO:0000256" key="1">
    <source>
        <dbReference type="ARBA" id="ARBA00004377"/>
    </source>
</evidence>
<dbReference type="EMBL" id="CP071502">
    <property type="protein sequence ID" value="QSX37440.1"/>
    <property type="molecule type" value="Genomic_DNA"/>
</dbReference>
<evidence type="ECO:0000256" key="9">
    <source>
        <dbReference type="ARBA" id="ARBA00023136"/>
    </source>
</evidence>
<keyword evidence="5" id="KW-0488">Methylation</keyword>
<gene>
    <name evidence="12" type="primary">gspJ</name>
    <name evidence="12" type="ORF">JYB85_00840</name>
</gene>
<evidence type="ECO:0000313" key="13">
    <source>
        <dbReference type="Proteomes" id="UP000663207"/>
    </source>
</evidence>
<dbReference type="NCBIfam" id="TIGR01711">
    <property type="entry name" value="gspJ"/>
    <property type="match status" value="1"/>
</dbReference>
<dbReference type="InterPro" id="IPR010055">
    <property type="entry name" value="T2SS_protein-GspJ"/>
</dbReference>
<feature type="region of interest" description="Disordered" evidence="10">
    <location>
        <begin position="202"/>
        <end position="257"/>
    </location>
</feature>
<dbReference type="Proteomes" id="UP000663207">
    <property type="component" value="Chromosome"/>
</dbReference>
<accession>A0ABX7R2X1</accession>
<evidence type="ECO:0000256" key="2">
    <source>
        <dbReference type="ARBA" id="ARBA00011084"/>
    </source>
</evidence>
<dbReference type="Gene3D" id="2.10.70.20">
    <property type="entry name" value="gspk-gspi-gspj complex like domains"/>
    <property type="match status" value="1"/>
</dbReference>
<comment type="similarity">
    <text evidence="2">Belongs to the GSP J family.</text>
</comment>
<dbReference type="PROSITE" id="PS00409">
    <property type="entry name" value="PROKAR_NTER_METHYL"/>
    <property type="match status" value="1"/>
</dbReference>
<feature type="transmembrane region" description="Helical" evidence="11">
    <location>
        <begin position="12"/>
        <end position="34"/>
    </location>
</feature>
<dbReference type="Pfam" id="PF07963">
    <property type="entry name" value="N_methyl"/>
    <property type="match status" value="1"/>
</dbReference>
<comment type="subcellular location">
    <subcellularLocation>
        <location evidence="1">Cell inner membrane</location>
        <topology evidence="1">Single-pass membrane protein</topology>
    </subcellularLocation>
</comment>
<sequence length="257" mass="27975">MFARPTKVTGFTLLEMLLAIGIFAMLGLAANAVLSTALKNDEATTEFSARLQYLQQGFGAIERDLGQMVARTPRLLEGGRGSTVLQSGKDMLDSDSEALVFYRIGWLNPDGKLPRGSLQSVAYVVKEGRLERWYYPYPEPEFGAEPLKTVLLDKVLEVQYAFYHDGAWQRKIEATALPEAIAMEVDLEGFGKIQRKFLLPKGAPVGEKKDDDGKDGEGKDGEDKESGSGSGSGSGSEDENGRDTGGNRPEDEEDLGS</sequence>